<sequence length="100" mass="10592">MSAQSLPSTGNTAIPTLPAARDKDAKLKAAAQSLEASFLSEMLSFAGLDKSRQGFGSGIGEEQFSSFLRQAEATAMVKHGGIGLSEKLFEALKERSNDQK</sequence>
<evidence type="ECO:0000256" key="1">
    <source>
        <dbReference type="SAM" id="MobiDB-lite"/>
    </source>
</evidence>
<accession>A0A1J5QCL4</accession>
<name>A0A1J5QCL4_9ZZZZ</name>
<reference evidence="3" key="1">
    <citation type="submission" date="2016-10" db="EMBL/GenBank/DDBJ databases">
        <title>Sequence of Gallionella enrichment culture.</title>
        <authorList>
            <person name="Poehlein A."/>
            <person name="Muehling M."/>
            <person name="Daniel R."/>
        </authorList>
    </citation>
    <scope>NUCLEOTIDE SEQUENCE</scope>
</reference>
<feature type="region of interest" description="Disordered" evidence="1">
    <location>
        <begin position="1"/>
        <end position="20"/>
    </location>
</feature>
<organism evidence="3">
    <name type="scientific">mine drainage metagenome</name>
    <dbReference type="NCBI Taxonomy" id="410659"/>
    <lineage>
        <taxon>unclassified sequences</taxon>
        <taxon>metagenomes</taxon>
        <taxon>ecological metagenomes</taxon>
    </lineage>
</organism>
<gene>
    <name evidence="3" type="ORF">GALL_406490</name>
</gene>
<proteinExistence type="predicted"/>
<comment type="caution">
    <text evidence="3">The sequence shown here is derived from an EMBL/GenBank/DDBJ whole genome shotgun (WGS) entry which is preliminary data.</text>
</comment>
<feature type="compositionally biased region" description="Polar residues" evidence="1">
    <location>
        <begin position="1"/>
        <end position="14"/>
    </location>
</feature>
<evidence type="ECO:0000313" key="3">
    <source>
        <dbReference type="EMBL" id="OIQ77652.1"/>
    </source>
</evidence>
<dbReference type="AlphaFoldDB" id="A0A1J5QCL4"/>
<feature type="domain" description="Flagellar protein FlgJ N-terminal" evidence="2">
    <location>
        <begin position="54"/>
        <end position="89"/>
    </location>
</feature>
<dbReference type="InterPro" id="IPR019301">
    <property type="entry name" value="Flagellar_prot_FlgJ_N"/>
</dbReference>
<dbReference type="Pfam" id="PF10135">
    <property type="entry name" value="Rod-binding"/>
    <property type="match status" value="1"/>
</dbReference>
<evidence type="ECO:0000259" key="2">
    <source>
        <dbReference type="Pfam" id="PF10135"/>
    </source>
</evidence>
<dbReference type="EMBL" id="MLJW01001565">
    <property type="protein sequence ID" value="OIQ77652.1"/>
    <property type="molecule type" value="Genomic_DNA"/>
</dbReference>
<protein>
    <submittedName>
        <fullName evidence="3">Chemotactic signal-response protein CheL</fullName>
    </submittedName>
</protein>